<evidence type="ECO:0000256" key="1">
    <source>
        <dbReference type="SAM" id="MobiDB-lite"/>
    </source>
</evidence>
<comment type="caution">
    <text evidence="2">The sequence shown here is derived from an EMBL/GenBank/DDBJ whole genome shotgun (WGS) entry which is preliminary data.</text>
</comment>
<sequence>MYPEEHNPVPTYAATGPSGAPPKYNPAANASDAPPVYSAADTFGAPTPPPRRRFSLADIYNYVVQALWENDRAPETIELREL</sequence>
<evidence type="ECO:0000313" key="3">
    <source>
        <dbReference type="Proteomes" id="UP001221757"/>
    </source>
</evidence>
<dbReference type="Proteomes" id="UP001221757">
    <property type="component" value="Unassembled WGS sequence"/>
</dbReference>
<keyword evidence="3" id="KW-1185">Reference proteome</keyword>
<protein>
    <submittedName>
        <fullName evidence="2">Uncharacterized protein</fullName>
    </submittedName>
</protein>
<reference evidence="2" key="1">
    <citation type="submission" date="2023-03" db="EMBL/GenBank/DDBJ databases">
        <title>Massive genome expansion in bonnet fungi (Mycena s.s.) driven by repeated elements and novel gene families across ecological guilds.</title>
        <authorList>
            <consortium name="Lawrence Berkeley National Laboratory"/>
            <person name="Harder C.B."/>
            <person name="Miyauchi S."/>
            <person name="Viragh M."/>
            <person name="Kuo A."/>
            <person name="Thoen E."/>
            <person name="Andreopoulos B."/>
            <person name="Lu D."/>
            <person name="Skrede I."/>
            <person name="Drula E."/>
            <person name="Henrissat B."/>
            <person name="Morin E."/>
            <person name="Kohler A."/>
            <person name="Barry K."/>
            <person name="LaButti K."/>
            <person name="Morin E."/>
            <person name="Salamov A."/>
            <person name="Lipzen A."/>
            <person name="Mereny Z."/>
            <person name="Hegedus B."/>
            <person name="Baldrian P."/>
            <person name="Stursova M."/>
            <person name="Weitz H."/>
            <person name="Taylor A."/>
            <person name="Grigoriev I.V."/>
            <person name="Nagy L.G."/>
            <person name="Martin F."/>
            <person name="Kauserud H."/>
        </authorList>
    </citation>
    <scope>NUCLEOTIDE SEQUENCE</scope>
    <source>
        <strain evidence="2">CBHHK067</strain>
    </source>
</reference>
<dbReference type="AlphaFoldDB" id="A0AAD7D223"/>
<organism evidence="2 3">
    <name type="scientific">Mycena rosella</name>
    <name type="common">Pink bonnet</name>
    <name type="synonym">Agaricus rosellus</name>
    <dbReference type="NCBI Taxonomy" id="1033263"/>
    <lineage>
        <taxon>Eukaryota</taxon>
        <taxon>Fungi</taxon>
        <taxon>Dikarya</taxon>
        <taxon>Basidiomycota</taxon>
        <taxon>Agaricomycotina</taxon>
        <taxon>Agaricomycetes</taxon>
        <taxon>Agaricomycetidae</taxon>
        <taxon>Agaricales</taxon>
        <taxon>Marasmiineae</taxon>
        <taxon>Mycenaceae</taxon>
        <taxon>Mycena</taxon>
    </lineage>
</organism>
<evidence type="ECO:0000313" key="2">
    <source>
        <dbReference type="EMBL" id="KAJ7675257.1"/>
    </source>
</evidence>
<gene>
    <name evidence="2" type="ORF">B0H17DRAFT_1334718</name>
</gene>
<accession>A0AAD7D223</accession>
<proteinExistence type="predicted"/>
<name>A0AAD7D223_MYCRO</name>
<feature type="region of interest" description="Disordered" evidence="1">
    <location>
        <begin position="1"/>
        <end position="48"/>
    </location>
</feature>
<dbReference type="EMBL" id="JARKIE010000150">
    <property type="protein sequence ID" value="KAJ7675257.1"/>
    <property type="molecule type" value="Genomic_DNA"/>
</dbReference>